<feature type="transmembrane region" description="Helical" evidence="1">
    <location>
        <begin position="156"/>
        <end position="178"/>
    </location>
</feature>
<feature type="transmembrane region" description="Helical" evidence="1">
    <location>
        <begin position="322"/>
        <end position="341"/>
    </location>
</feature>
<keyword evidence="1" id="KW-0812">Transmembrane</keyword>
<dbReference type="SUPFAM" id="SSF81321">
    <property type="entry name" value="Family A G protein-coupled receptor-like"/>
    <property type="match status" value="1"/>
</dbReference>
<dbReference type="Proteomes" id="UP000887565">
    <property type="component" value="Unplaced"/>
</dbReference>
<keyword evidence="2" id="KW-1185">Reference proteome</keyword>
<dbReference type="InterPro" id="IPR019425">
    <property type="entry name" value="7TM_GPCR_serpentine_rcpt_Srt"/>
</dbReference>
<feature type="transmembrane region" description="Helical" evidence="1">
    <location>
        <begin position="238"/>
        <end position="260"/>
    </location>
</feature>
<accession>A0A915K004</accession>
<protein>
    <submittedName>
        <fullName evidence="3">G-protein coupled receptors family 1 profile domain-containing protein</fullName>
    </submittedName>
</protein>
<reference evidence="3" key="1">
    <citation type="submission" date="2022-11" db="UniProtKB">
        <authorList>
            <consortium name="WormBaseParasite"/>
        </authorList>
    </citation>
    <scope>IDENTIFICATION</scope>
</reference>
<keyword evidence="1" id="KW-1133">Transmembrane helix</keyword>
<feature type="transmembrane region" description="Helical" evidence="1">
    <location>
        <begin position="366"/>
        <end position="387"/>
    </location>
</feature>
<dbReference type="AlphaFoldDB" id="A0A915K004"/>
<feature type="transmembrane region" description="Helical" evidence="1">
    <location>
        <begin position="79"/>
        <end position="102"/>
    </location>
</feature>
<proteinExistence type="predicted"/>
<sequence>MLLNKENNLAEALQCQMFYLSMAANRIKKVWLVRKTVIFGWNTLKFQVVNVKIGLICCRSMPYLQKRQMYAKNYTTVKMLAVFTTSTWFLCAGSNAIVYLQIVVENQLLSMQNTCETLSSIAHKGPVILHRAVPTLNMVNSTENETLVLTVVESRIIGSVYLFVTLAFALPYFACLRVMFIDKTIYNSSLYQIMIHMSFADLFQLIFSGSISSIYSLIYTTDWPIFNKLFSGFAESNWFVYMYLSQVLAANRFLYVFFGVRSVQKVFDKRKTRIFIGICWFLGAVHYAVWSTPGIDFIYDANVGIFYSRGLPAVKLVQNVDLIIDCVHTFVQIIWYTAIYLRIKTKVSNISSDISIVRQNKADQKIMLQAFLLCMSDVVIIVLWQLIGRFVAN</sequence>
<dbReference type="PANTHER" id="PTHR23021">
    <property type="entry name" value="SERPENTINE RECEPTOR, CLASS T"/>
    <property type="match status" value="1"/>
</dbReference>
<organism evidence="2 3">
    <name type="scientific">Romanomermis culicivorax</name>
    <name type="common">Nematode worm</name>
    <dbReference type="NCBI Taxonomy" id="13658"/>
    <lineage>
        <taxon>Eukaryota</taxon>
        <taxon>Metazoa</taxon>
        <taxon>Ecdysozoa</taxon>
        <taxon>Nematoda</taxon>
        <taxon>Enoplea</taxon>
        <taxon>Dorylaimia</taxon>
        <taxon>Mermithida</taxon>
        <taxon>Mermithoidea</taxon>
        <taxon>Mermithidae</taxon>
        <taxon>Romanomermis</taxon>
    </lineage>
</organism>
<dbReference type="Pfam" id="PF10321">
    <property type="entry name" value="7TM_GPCR_Srt"/>
    <property type="match status" value="1"/>
</dbReference>
<dbReference type="Gene3D" id="1.20.1070.10">
    <property type="entry name" value="Rhodopsin 7-helix transmembrane proteins"/>
    <property type="match status" value="1"/>
</dbReference>
<dbReference type="WBParaSite" id="nRc.2.0.1.t31540-RA">
    <property type="protein sequence ID" value="nRc.2.0.1.t31540-RA"/>
    <property type="gene ID" value="nRc.2.0.1.g31540"/>
</dbReference>
<name>A0A915K004_ROMCU</name>
<feature type="transmembrane region" description="Helical" evidence="1">
    <location>
        <begin position="199"/>
        <end position="218"/>
    </location>
</feature>
<feature type="transmembrane region" description="Helical" evidence="1">
    <location>
        <begin position="272"/>
        <end position="290"/>
    </location>
</feature>
<evidence type="ECO:0000256" key="1">
    <source>
        <dbReference type="SAM" id="Phobius"/>
    </source>
</evidence>
<evidence type="ECO:0000313" key="3">
    <source>
        <dbReference type="WBParaSite" id="nRc.2.0.1.t31540-RA"/>
    </source>
</evidence>
<keyword evidence="1" id="KW-0472">Membrane</keyword>
<evidence type="ECO:0000313" key="2">
    <source>
        <dbReference type="Proteomes" id="UP000887565"/>
    </source>
</evidence>